<name>A0A3B6PND2_WHEAT</name>
<dbReference type="PANTHER" id="PTHR33021:SF377">
    <property type="entry name" value="OS02G0731400 PROTEIN"/>
    <property type="match status" value="1"/>
</dbReference>
<protein>
    <recommendedName>
        <fullName evidence="4">Plantacyanin</fullName>
    </recommendedName>
</protein>
<dbReference type="OMA" id="ASIDQFM"/>
<feature type="domain" description="Phytocyanin" evidence="6">
    <location>
        <begin position="32"/>
        <end position="127"/>
    </location>
</feature>
<keyword evidence="8" id="KW-1185">Reference proteome</keyword>
<evidence type="ECO:0000313" key="8">
    <source>
        <dbReference type="Proteomes" id="UP000019116"/>
    </source>
</evidence>
<dbReference type="InterPro" id="IPR039391">
    <property type="entry name" value="Phytocyanin-like"/>
</dbReference>
<keyword evidence="2" id="KW-0186">Copper</keyword>
<proteinExistence type="predicted"/>
<dbReference type="PROSITE" id="PS51485">
    <property type="entry name" value="PHYTOCYANIN"/>
    <property type="match status" value="1"/>
</dbReference>
<dbReference type="Proteomes" id="UP000019116">
    <property type="component" value="Chromosome 6B"/>
</dbReference>
<gene>
    <name evidence="7" type="primary">LOC123134476</name>
</gene>
<dbReference type="Pfam" id="PF02298">
    <property type="entry name" value="Cu_bind_like"/>
    <property type="match status" value="1"/>
</dbReference>
<evidence type="ECO:0000313" key="7">
    <source>
        <dbReference type="EnsemblPlants" id="TraesCS6B02G322900.1"/>
    </source>
</evidence>
<dbReference type="GO" id="GO:0046872">
    <property type="term" value="F:metal ion binding"/>
    <property type="evidence" value="ECO:0007669"/>
    <property type="project" value="UniProtKB-KW"/>
</dbReference>
<reference evidence="7" key="1">
    <citation type="submission" date="2018-08" db="EMBL/GenBank/DDBJ databases">
        <authorList>
            <person name="Rossello M."/>
        </authorList>
    </citation>
    <scope>NUCLEOTIDE SEQUENCE [LARGE SCALE GENOMIC DNA]</scope>
    <source>
        <strain evidence="7">cv. Chinese Spring</strain>
    </source>
</reference>
<dbReference type="PANTHER" id="PTHR33021">
    <property type="entry name" value="BLUE COPPER PROTEIN"/>
    <property type="match status" value="1"/>
</dbReference>
<dbReference type="RefSeq" id="XP_044409664.1">
    <property type="nucleotide sequence ID" value="XM_044553729.1"/>
</dbReference>
<evidence type="ECO:0000256" key="2">
    <source>
        <dbReference type="ARBA" id="ARBA00023008"/>
    </source>
</evidence>
<keyword evidence="3" id="KW-1015">Disulfide bond</keyword>
<dbReference type="Gene3D" id="2.60.40.420">
    <property type="entry name" value="Cupredoxins - blue copper proteins"/>
    <property type="match status" value="1"/>
</dbReference>
<dbReference type="EnsemblPlants" id="TraesCS6B02G322900.1">
    <property type="protein sequence ID" value="TraesCS6B02G322900.1"/>
    <property type="gene ID" value="TraesCS6B02G322900"/>
</dbReference>
<evidence type="ECO:0000256" key="4">
    <source>
        <dbReference type="ARBA" id="ARBA00082491"/>
    </source>
</evidence>
<evidence type="ECO:0000259" key="6">
    <source>
        <dbReference type="PROSITE" id="PS51485"/>
    </source>
</evidence>
<dbReference type="STRING" id="4565.A0A3B6PND2"/>
<dbReference type="InterPro" id="IPR008972">
    <property type="entry name" value="Cupredoxin"/>
</dbReference>
<sequence>MALGRGSARNGAAGLGAAVLMLGLLVMSAEAAKYTVGDYGGWKFNVAGWAKGRTFRAGDVLEFKYNGAVHDVAAVDAAAYQSCVVPKGKRALRSGHDKVRLVKGMHYFICTVRGHCKANMKIAVKVI</sequence>
<dbReference type="Gramene" id="TraesCS6B02G322900.1">
    <property type="protein sequence ID" value="TraesCS6B02G322900.1"/>
    <property type="gene ID" value="TraesCS6B02G322900"/>
</dbReference>
<dbReference type="GeneID" id="123134476"/>
<evidence type="ECO:0000256" key="5">
    <source>
        <dbReference type="SAM" id="SignalP"/>
    </source>
</evidence>
<keyword evidence="1" id="KW-0479">Metal-binding</keyword>
<dbReference type="Gramene" id="TraesNOR6B03G03617590.1">
    <property type="protein sequence ID" value="TraesNOR6B03G03617590.1"/>
    <property type="gene ID" value="TraesNOR6B03G03617590"/>
</dbReference>
<dbReference type="GO" id="GO:0005886">
    <property type="term" value="C:plasma membrane"/>
    <property type="evidence" value="ECO:0000318"/>
    <property type="project" value="GO_Central"/>
</dbReference>
<dbReference type="OrthoDB" id="2011645at2759"/>
<organism evidence="7">
    <name type="scientific">Triticum aestivum</name>
    <name type="common">Wheat</name>
    <dbReference type="NCBI Taxonomy" id="4565"/>
    <lineage>
        <taxon>Eukaryota</taxon>
        <taxon>Viridiplantae</taxon>
        <taxon>Streptophyta</taxon>
        <taxon>Embryophyta</taxon>
        <taxon>Tracheophyta</taxon>
        <taxon>Spermatophyta</taxon>
        <taxon>Magnoliopsida</taxon>
        <taxon>Liliopsida</taxon>
        <taxon>Poales</taxon>
        <taxon>Poaceae</taxon>
        <taxon>BOP clade</taxon>
        <taxon>Pooideae</taxon>
        <taxon>Triticodae</taxon>
        <taxon>Triticeae</taxon>
        <taxon>Triticinae</taxon>
        <taxon>Triticum</taxon>
    </lineage>
</organism>
<accession>A0A3B6PND2</accession>
<dbReference type="InterPro" id="IPR003245">
    <property type="entry name" value="Phytocyanin_dom"/>
</dbReference>
<dbReference type="GO" id="GO:0009055">
    <property type="term" value="F:electron transfer activity"/>
    <property type="evidence" value="ECO:0007669"/>
    <property type="project" value="InterPro"/>
</dbReference>
<dbReference type="SMR" id="A0A3B6PND2"/>
<keyword evidence="5" id="KW-0732">Signal</keyword>
<feature type="chain" id="PRO_5043179076" description="Plantacyanin" evidence="5">
    <location>
        <begin position="32"/>
        <end position="127"/>
    </location>
</feature>
<feature type="signal peptide" evidence="5">
    <location>
        <begin position="1"/>
        <end position="31"/>
    </location>
</feature>
<dbReference type="FunFam" id="2.60.40.420:FF:000013">
    <property type="entry name" value="basic blue protein-like"/>
    <property type="match status" value="1"/>
</dbReference>
<evidence type="ECO:0000256" key="1">
    <source>
        <dbReference type="ARBA" id="ARBA00022723"/>
    </source>
</evidence>
<dbReference type="Gramene" id="TraesCS6B03G0919200.1">
    <property type="protein sequence ID" value="TraesCS6B03G0919200.1.CDS"/>
    <property type="gene ID" value="TraesCS6B03G0919200"/>
</dbReference>
<dbReference type="SUPFAM" id="SSF49503">
    <property type="entry name" value="Cupredoxins"/>
    <property type="match status" value="1"/>
</dbReference>
<evidence type="ECO:0000256" key="3">
    <source>
        <dbReference type="ARBA" id="ARBA00023157"/>
    </source>
</evidence>
<dbReference type="AlphaFoldDB" id="A0A3B6PND2"/>
<reference evidence="7" key="2">
    <citation type="submission" date="2018-10" db="UniProtKB">
        <authorList>
            <consortium name="EnsemblPlants"/>
        </authorList>
    </citation>
    <scope>IDENTIFICATION</scope>
</reference>